<evidence type="ECO:0000313" key="8">
    <source>
        <dbReference type="Proteomes" id="UP000020595"/>
    </source>
</evidence>
<keyword evidence="5 6" id="KW-0233">DNA recombination</keyword>
<comment type="caution">
    <text evidence="7">The sequence shown here is derived from an EMBL/GenBank/DDBJ whole genome shotgun (WGS) entry which is preliminary data.</text>
</comment>
<accession>A0A009HID4</accession>
<comment type="similarity">
    <text evidence="2 6">Belongs to the transposase mutator family.</text>
</comment>
<feature type="non-terminal residue" evidence="7">
    <location>
        <position position="325"/>
    </location>
</feature>
<dbReference type="GO" id="GO:0003677">
    <property type="term" value="F:DNA binding"/>
    <property type="evidence" value="ECO:0007669"/>
    <property type="project" value="UniProtKB-UniRule"/>
</dbReference>
<keyword evidence="3 6" id="KW-0815">Transposition</keyword>
<keyword evidence="6" id="KW-0814">Transposable element</keyword>
<dbReference type="InterPro" id="IPR001207">
    <property type="entry name" value="Transposase_mutator"/>
</dbReference>
<evidence type="ECO:0000256" key="5">
    <source>
        <dbReference type="ARBA" id="ARBA00023172"/>
    </source>
</evidence>
<dbReference type="RefSeq" id="WP_050676167.1">
    <property type="nucleotide sequence ID" value="NZ_JEWH01000127.1"/>
</dbReference>
<evidence type="ECO:0000256" key="6">
    <source>
        <dbReference type="RuleBase" id="RU365089"/>
    </source>
</evidence>
<evidence type="ECO:0000256" key="1">
    <source>
        <dbReference type="ARBA" id="ARBA00002190"/>
    </source>
</evidence>
<dbReference type="PANTHER" id="PTHR33217:SF5">
    <property type="entry name" value="MUTATOR FAMILY TRANSPOSASE"/>
    <property type="match status" value="1"/>
</dbReference>
<dbReference type="GO" id="GO:0004803">
    <property type="term" value="F:transposase activity"/>
    <property type="evidence" value="ECO:0007669"/>
    <property type="project" value="UniProtKB-UniRule"/>
</dbReference>
<evidence type="ECO:0000256" key="4">
    <source>
        <dbReference type="ARBA" id="ARBA00023125"/>
    </source>
</evidence>
<dbReference type="Proteomes" id="UP000020595">
    <property type="component" value="Unassembled WGS sequence"/>
</dbReference>
<evidence type="ECO:0000313" key="7">
    <source>
        <dbReference type="EMBL" id="EXB02765.1"/>
    </source>
</evidence>
<comment type="function">
    <text evidence="1 6">Required for the transposition of the insertion element.</text>
</comment>
<dbReference type="NCBIfam" id="NF033543">
    <property type="entry name" value="transpos_IS256"/>
    <property type="match status" value="1"/>
</dbReference>
<dbReference type="PROSITE" id="PS01007">
    <property type="entry name" value="TRANSPOSASE_MUTATOR"/>
    <property type="match status" value="1"/>
</dbReference>
<dbReference type="AlphaFoldDB" id="A0A009HID4"/>
<evidence type="ECO:0000256" key="3">
    <source>
        <dbReference type="ARBA" id="ARBA00022578"/>
    </source>
</evidence>
<dbReference type="PANTHER" id="PTHR33217">
    <property type="entry name" value="TRANSPOSASE FOR INSERTION SEQUENCE ELEMENT IS1081"/>
    <property type="match status" value="1"/>
</dbReference>
<dbReference type="GO" id="GO:0006313">
    <property type="term" value="P:DNA transposition"/>
    <property type="evidence" value="ECO:0007669"/>
    <property type="project" value="UniProtKB-UniRule"/>
</dbReference>
<proteinExistence type="inferred from homology"/>
<name>A0A009HID4_ACIB9</name>
<dbReference type="Pfam" id="PF00872">
    <property type="entry name" value="Transposase_mut"/>
    <property type="match status" value="1"/>
</dbReference>
<sequence length="325" mass="36736">MDEATIKSMAAELAKGLKTPEDLNQMTAIFKKFMIETALNTELSEHLGYEKHQPKKGSNARNGFSSKTVLTQDGQLALDIPRDRDGSFEPQIIKKHQTRITSMDDQILSLYAKGMTNREIVAFFKEMYDADVSASLISKVTDAVIEQVTEWQNRTLDSLYPVVYLDCIVVKVRQHSTVINKSVYLALGINLDGQKELLGMWLAQTEGSKFWLSVMTELKNRGVQDILVACVDGLKGFPDAIASVYPHTDIQLCIVHVVRNSLRFVSWKDYKAVTAGLKAIYQASTEENALNSLGIFCDQWNHQYPKIGESWRANWENIRTIFSYP</sequence>
<organism evidence="7 8">
    <name type="scientific">Acinetobacter baumannii (strain 1295743)</name>
    <dbReference type="NCBI Taxonomy" id="1310613"/>
    <lineage>
        <taxon>Bacteria</taxon>
        <taxon>Pseudomonadati</taxon>
        <taxon>Pseudomonadota</taxon>
        <taxon>Gammaproteobacteria</taxon>
        <taxon>Moraxellales</taxon>
        <taxon>Moraxellaceae</taxon>
        <taxon>Acinetobacter</taxon>
        <taxon>Acinetobacter calcoaceticus/baumannii complex</taxon>
    </lineage>
</organism>
<reference evidence="7 8" key="1">
    <citation type="submission" date="2014-02" db="EMBL/GenBank/DDBJ databases">
        <title>Comparative genomics and transcriptomics to identify genetic mechanisms underlying the emergence of carbapenem resistant Acinetobacter baumannii (CRAb).</title>
        <authorList>
            <person name="Harris A.D."/>
            <person name="Johnson K.J."/>
            <person name="George J."/>
            <person name="Shefchek K."/>
            <person name="Daugherty S.C."/>
            <person name="Parankush S."/>
            <person name="Sadzewicz L."/>
            <person name="Tallon L."/>
            <person name="Sengamalay N."/>
            <person name="Hazen T.H."/>
            <person name="Rasko D.A."/>
        </authorList>
    </citation>
    <scope>NUCLEOTIDE SEQUENCE [LARGE SCALE GENOMIC DNA]</scope>
    <source>
        <strain evidence="7 8">1295743</strain>
    </source>
</reference>
<dbReference type="EMBL" id="JEWH01000127">
    <property type="protein sequence ID" value="EXB02765.1"/>
    <property type="molecule type" value="Genomic_DNA"/>
</dbReference>
<gene>
    <name evidence="7" type="ORF">J512_4286</name>
</gene>
<protein>
    <recommendedName>
        <fullName evidence="6">Mutator family transposase</fullName>
    </recommendedName>
</protein>
<keyword evidence="4 6" id="KW-0238">DNA-binding</keyword>
<evidence type="ECO:0000256" key="2">
    <source>
        <dbReference type="ARBA" id="ARBA00010961"/>
    </source>
</evidence>